<feature type="transmembrane region" description="Helical" evidence="1">
    <location>
        <begin position="195"/>
        <end position="218"/>
    </location>
</feature>
<sequence>MAGESRPATRQPEAKQCTTELAKKACRLLDKIWNSNMQATIGDISRLFWAQGFCNLFCSLILISFSGICSTRKYNDDCEGEAQYLEEDDRQSLAILCVIVGLVGLMQSAINGATLARLMVLIAPQTELSKAWLRQVQMNQTLGQETKAASTAEFSDPQDLQKSARRFRIRNVVFAVTTLLTALGSAFMVTGLDAWFTDFGLVLGGYMAAQIVQVGFLLRGAFVSIDGKAANELQRSVSIEMGGDAGAGGADGENGLLITTENEVAQLKSAFTQHIQLKDGNSEGNRVMTVEV</sequence>
<evidence type="ECO:0000313" key="3">
    <source>
        <dbReference type="Proteomes" id="UP000186922"/>
    </source>
</evidence>
<dbReference type="OrthoDB" id="10610666at2759"/>
<feature type="transmembrane region" description="Helical" evidence="1">
    <location>
        <begin position="47"/>
        <end position="68"/>
    </location>
</feature>
<protein>
    <submittedName>
        <fullName evidence="2">Uncharacterized protein</fullName>
    </submittedName>
</protein>
<name>A0A1D1V532_RAMVA</name>
<dbReference type="Proteomes" id="UP000186922">
    <property type="component" value="Unassembled WGS sequence"/>
</dbReference>
<feature type="transmembrane region" description="Helical" evidence="1">
    <location>
        <begin position="172"/>
        <end position="189"/>
    </location>
</feature>
<evidence type="ECO:0000313" key="2">
    <source>
        <dbReference type="EMBL" id="GAU96811.1"/>
    </source>
</evidence>
<dbReference type="AlphaFoldDB" id="A0A1D1V532"/>
<keyword evidence="3" id="KW-1185">Reference proteome</keyword>
<keyword evidence="1" id="KW-1133">Transmembrane helix</keyword>
<dbReference type="EMBL" id="BDGG01000003">
    <property type="protein sequence ID" value="GAU96811.1"/>
    <property type="molecule type" value="Genomic_DNA"/>
</dbReference>
<comment type="caution">
    <text evidence="2">The sequence shown here is derived from an EMBL/GenBank/DDBJ whole genome shotgun (WGS) entry which is preliminary data.</text>
</comment>
<keyword evidence="1" id="KW-0472">Membrane</keyword>
<feature type="transmembrane region" description="Helical" evidence="1">
    <location>
        <begin position="93"/>
        <end position="120"/>
    </location>
</feature>
<gene>
    <name evidence="2" type="primary">RvY_08198-1</name>
    <name evidence="2" type="synonym">RvY_08198.1</name>
    <name evidence="2" type="ORF">RvY_08198</name>
</gene>
<organism evidence="2 3">
    <name type="scientific">Ramazzottius varieornatus</name>
    <name type="common">Water bear</name>
    <name type="synonym">Tardigrade</name>
    <dbReference type="NCBI Taxonomy" id="947166"/>
    <lineage>
        <taxon>Eukaryota</taxon>
        <taxon>Metazoa</taxon>
        <taxon>Ecdysozoa</taxon>
        <taxon>Tardigrada</taxon>
        <taxon>Eutardigrada</taxon>
        <taxon>Parachela</taxon>
        <taxon>Hypsibioidea</taxon>
        <taxon>Ramazzottiidae</taxon>
        <taxon>Ramazzottius</taxon>
    </lineage>
</organism>
<proteinExistence type="predicted"/>
<reference evidence="2 3" key="1">
    <citation type="journal article" date="2016" name="Nat. Commun.">
        <title>Extremotolerant tardigrade genome and improved radiotolerance of human cultured cells by tardigrade-unique protein.</title>
        <authorList>
            <person name="Hashimoto T."/>
            <person name="Horikawa D.D."/>
            <person name="Saito Y."/>
            <person name="Kuwahara H."/>
            <person name="Kozuka-Hata H."/>
            <person name="Shin-I T."/>
            <person name="Minakuchi Y."/>
            <person name="Ohishi K."/>
            <person name="Motoyama A."/>
            <person name="Aizu T."/>
            <person name="Enomoto A."/>
            <person name="Kondo K."/>
            <person name="Tanaka S."/>
            <person name="Hara Y."/>
            <person name="Koshikawa S."/>
            <person name="Sagara H."/>
            <person name="Miura T."/>
            <person name="Yokobori S."/>
            <person name="Miyagawa K."/>
            <person name="Suzuki Y."/>
            <person name="Kubo T."/>
            <person name="Oyama M."/>
            <person name="Kohara Y."/>
            <person name="Fujiyama A."/>
            <person name="Arakawa K."/>
            <person name="Katayama T."/>
            <person name="Toyoda A."/>
            <person name="Kunieda T."/>
        </authorList>
    </citation>
    <scope>NUCLEOTIDE SEQUENCE [LARGE SCALE GENOMIC DNA]</scope>
    <source>
        <strain evidence="2 3">YOKOZUNA-1</strain>
    </source>
</reference>
<accession>A0A1D1V532</accession>
<keyword evidence="1" id="KW-0812">Transmembrane</keyword>
<evidence type="ECO:0000256" key="1">
    <source>
        <dbReference type="SAM" id="Phobius"/>
    </source>
</evidence>